<feature type="repeat" description="PPR" evidence="2">
    <location>
        <begin position="414"/>
        <end position="448"/>
    </location>
</feature>
<keyword evidence="4" id="KW-0472">Membrane</keyword>
<evidence type="ECO:0000256" key="4">
    <source>
        <dbReference type="SAM" id="Phobius"/>
    </source>
</evidence>
<dbReference type="InterPro" id="IPR046960">
    <property type="entry name" value="PPR_At4g14850-like_plant"/>
</dbReference>
<dbReference type="Proteomes" id="UP001374535">
    <property type="component" value="Chromosome 3"/>
</dbReference>
<keyword evidence="6" id="KW-1185">Reference proteome</keyword>
<sequence>MNLFLKHFNLFHRDIWLHSRYVSSLALALRPPFSGNPKAALYSRNLDSPLSCSTPGTATEFIQQAKREQLAPIVYSVHNMIEVNAELKQLVKQGQLCKARNMFEKMDHRDEISWTTLIGGYVNASDSYEALFLFSNMWVQPELQIDQFMISVALKACALGVNICLGELLHGFSVKSGLITSVFVSSALIDMYMKVGKIEEGCRVFEKMMAKNVVSWTAIIAGLVHAGYSAEGLWYFSEMWRSKVGYDSHTFSIALKASADLSFLHHGKAIHTQTIKQGFDESSFVINTLANMYNKCGKPDYVMRLFEKMRMPDVVSWTNLIMTYVQVGEEEHAVKVFKRMRKSDVPPNKFTFAAIISACANLAIAKWGEQIHGHVFRLGFVDALSVANSIITLYSKCGLLTSASLVFRGITRKDIISWSTIISVYSQGGYAKEAFDYLSWMRREGPKPNEFAISSILSVCGSMALLEQGKQVHAHVLCIGIDHEAMVHSALISMYSKCGSVQDASKIFDSLKMNDIISWTAMINGYAEHGYSLEAIDLFEKISRVGLKPDYVTFIGVLTACSHAGMVDLGLFYFLKMTNEYKISPSKEHYGCIIDLLCRAGQLSEAEHIIRTMPFHIDDVVWSTLLRACREHGDVDRGRWTAEQLLRLDPNSAGTHITLANIYAAKGRWKEVADIRKLMKSKGVIKERGWSWINVNDHLNAFVAGDQAHPQSEHITTILELLRANIGDAQLEIRSLHEDVEYLIEESSRRELIGSEIEARVTILNDQFAEINDCVRTAGVLIQWTDLPAFQAPWEPMKAIMKQFPSFHLEGKVPLRSLIVADHSHKPATQPRFSFDGLFGCVSASVQKGNKWENKMQLGKVIQCSRVALYRSNFENAHSISPLKQQQLHHRRLNSRKNIPQKHKQRAMKTPQKEETKTNGSSETKEETSVPKTRPVSRTKTRLIDFALGSGNQVDDKVARDSDARNNKRKKIVKWIMLIYAVVAIVALAFMLKMHSYLMENQTQNHSS</sequence>
<dbReference type="Pfam" id="PF20431">
    <property type="entry name" value="E_motif"/>
    <property type="match status" value="1"/>
</dbReference>
<evidence type="ECO:0000313" key="6">
    <source>
        <dbReference type="Proteomes" id="UP001374535"/>
    </source>
</evidence>
<dbReference type="FunFam" id="1.25.40.10:FF:000355">
    <property type="entry name" value="Pentatricopeptide repeat-containing protein"/>
    <property type="match status" value="1"/>
</dbReference>
<dbReference type="GO" id="GO:0003729">
    <property type="term" value="F:mRNA binding"/>
    <property type="evidence" value="ECO:0007669"/>
    <property type="project" value="UniProtKB-ARBA"/>
</dbReference>
<dbReference type="NCBIfam" id="TIGR00756">
    <property type="entry name" value="PPR"/>
    <property type="match status" value="3"/>
</dbReference>
<dbReference type="FunFam" id="1.25.40.10:FF:000343">
    <property type="entry name" value="Pentatricopeptide repeat-containing protein At3g58590"/>
    <property type="match status" value="1"/>
</dbReference>
<dbReference type="SUPFAM" id="SSF48452">
    <property type="entry name" value="TPR-like"/>
    <property type="match status" value="1"/>
</dbReference>
<evidence type="ECO:0000256" key="2">
    <source>
        <dbReference type="PROSITE-ProRule" id="PRU00708"/>
    </source>
</evidence>
<evidence type="ECO:0000256" key="1">
    <source>
        <dbReference type="ARBA" id="ARBA00022737"/>
    </source>
</evidence>
<evidence type="ECO:0000256" key="3">
    <source>
        <dbReference type="SAM" id="MobiDB-lite"/>
    </source>
</evidence>
<name>A0AAQ3NZA4_VIGMU</name>
<keyword evidence="4" id="KW-1133">Transmembrane helix</keyword>
<dbReference type="PROSITE" id="PS51375">
    <property type="entry name" value="PPR"/>
    <property type="match status" value="4"/>
</dbReference>
<feature type="repeat" description="PPR" evidence="2">
    <location>
        <begin position="181"/>
        <end position="215"/>
    </location>
</feature>
<feature type="compositionally biased region" description="Basic and acidic residues" evidence="3">
    <location>
        <begin position="911"/>
        <end position="929"/>
    </location>
</feature>
<feature type="region of interest" description="Disordered" evidence="3">
    <location>
        <begin position="881"/>
        <end position="936"/>
    </location>
</feature>
<keyword evidence="1" id="KW-0677">Repeat</keyword>
<gene>
    <name evidence="5" type="ORF">V8G54_010045</name>
</gene>
<dbReference type="PANTHER" id="PTHR47926">
    <property type="entry name" value="PENTATRICOPEPTIDE REPEAT-CONTAINING PROTEIN"/>
    <property type="match status" value="1"/>
</dbReference>
<keyword evidence="4" id="KW-0812">Transmembrane</keyword>
<dbReference type="Pfam" id="PF13041">
    <property type="entry name" value="PPR_2"/>
    <property type="match status" value="3"/>
</dbReference>
<dbReference type="AlphaFoldDB" id="A0AAQ3NZA4"/>
<proteinExistence type="predicted"/>
<accession>A0AAQ3NZA4</accession>
<organism evidence="5 6">
    <name type="scientific">Vigna mungo</name>
    <name type="common">Black gram</name>
    <name type="synonym">Phaseolus mungo</name>
    <dbReference type="NCBI Taxonomy" id="3915"/>
    <lineage>
        <taxon>Eukaryota</taxon>
        <taxon>Viridiplantae</taxon>
        <taxon>Streptophyta</taxon>
        <taxon>Embryophyta</taxon>
        <taxon>Tracheophyta</taxon>
        <taxon>Spermatophyta</taxon>
        <taxon>Magnoliopsida</taxon>
        <taxon>eudicotyledons</taxon>
        <taxon>Gunneridae</taxon>
        <taxon>Pentapetalae</taxon>
        <taxon>rosids</taxon>
        <taxon>fabids</taxon>
        <taxon>Fabales</taxon>
        <taxon>Fabaceae</taxon>
        <taxon>Papilionoideae</taxon>
        <taxon>50 kb inversion clade</taxon>
        <taxon>NPAAA clade</taxon>
        <taxon>indigoferoid/millettioid clade</taxon>
        <taxon>Phaseoleae</taxon>
        <taxon>Vigna</taxon>
    </lineage>
</organism>
<dbReference type="InterPro" id="IPR011990">
    <property type="entry name" value="TPR-like_helical_dom_sf"/>
</dbReference>
<evidence type="ECO:0008006" key="7">
    <source>
        <dbReference type="Google" id="ProtNLM"/>
    </source>
</evidence>
<dbReference type="InterPro" id="IPR046848">
    <property type="entry name" value="E_motif"/>
</dbReference>
<dbReference type="EMBL" id="CP144698">
    <property type="protein sequence ID" value="WVZ17063.1"/>
    <property type="molecule type" value="Genomic_DNA"/>
</dbReference>
<dbReference type="Gene3D" id="1.25.40.10">
    <property type="entry name" value="Tetratricopeptide repeat domain"/>
    <property type="match status" value="6"/>
</dbReference>
<dbReference type="PANTHER" id="PTHR47926:SF532">
    <property type="entry name" value="PENTACOTRIPEPTIDE-REPEAT REGION OF PRORP DOMAIN-CONTAINING PROTEIN"/>
    <property type="match status" value="1"/>
</dbReference>
<feature type="transmembrane region" description="Helical" evidence="4">
    <location>
        <begin position="551"/>
        <end position="575"/>
    </location>
</feature>
<protein>
    <recommendedName>
        <fullName evidence="7">Pentatricopeptide repeat-containing protein</fullName>
    </recommendedName>
</protein>
<feature type="compositionally biased region" description="Basic residues" evidence="3">
    <location>
        <begin position="887"/>
        <end position="907"/>
    </location>
</feature>
<dbReference type="FunFam" id="1.25.40.10:FF:000090">
    <property type="entry name" value="Pentatricopeptide repeat-containing protein, chloroplastic"/>
    <property type="match status" value="1"/>
</dbReference>
<dbReference type="GO" id="GO:0009451">
    <property type="term" value="P:RNA modification"/>
    <property type="evidence" value="ECO:0007669"/>
    <property type="project" value="InterPro"/>
</dbReference>
<evidence type="ECO:0000313" key="5">
    <source>
        <dbReference type="EMBL" id="WVZ17063.1"/>
    </source>
</evidence>
<dbReference type="FunFam" id="1.25.40.10:FF:000073">
    <property type="entry name" value="Pentatricopeptide repeat-containing protein chloroplastic"/>
    <property type="match status" value="1"/>
</dbReference>
<reference evidence="5 6" key="1">
    <citation type="journal article" date="2023" name="Life. Sci Alliance">
        <title>Evolutionary insights into 3D genome organization and epigenetic landscape of Vigna mungo.</title>
        <authorList>
            <person name="Junaid A."/>
            <person name="Singh B."/>
            <person name="Bhatia S."/>
        </authorList>
    </citation>
    <scope>NUCLEOTIDE SEQUENCE [LARGE SCALE GENOMIC DNA]</scope>
    <source>
        <strain evidence="5">Urdbean</strain>
    </source>
</reference>
<feature type="repeat" description="PPR" evidence="2">
    <location>
        <begin position="313"/>
        <end position="347"/>
    </location>
</feature>
<feature type="transmembrane region" description="Helical" evidence="4">
    <location>
        <begin position="972"/>
        <end position="992"/>
    </location>
</feature>
<dbReference type="InterPro" id="IPR002885">
    <property type="entry name" value="PPR_rpt"/>
</dbReference>
<feature type="repeat" description="PPR" evidence="2">
    <location>
        <begin position="515"/>
        <end position="549"/>
    </location>
</feature>
<dbReference type="Pfam" id="PF01535">
    <property type="entry name" value="PPR"/>
    <property type="match status" value="5"/>
</dbReference>